<name>A0A139BWE3_9PROT</name>
<comment type="caution">
    <text evidence="1">The sequence shown here is derived from an EMBL/GenBank/DDBJ whole genome shotgun (WGS) entry which is preliminary data.</text>
</comment>
<evidence type="ECO:0000313" key="2">
    <source>
        <dbReference type="Proteomes" id="UP000070578"/>
    </source>
</evidence>
<sequence>METAENHGEIFRANVNLETAQIAWKELQRYFASGVALAVAADLDLVEVACQMSRDNAVQIRQWMASGKFGKVTDGQAAEWIENDTLVWAVVVSPWVLVQPARQLQ</sequence>
<reference evidence="1 2" key="2">
    <citation type="submission" date="2016-03" db="EMBL/GenBank/DDBJ databases">
        <title>New uncultured bacterium of the family Gallionellaceae from acid mine drainage: description and reconstruction of genome based on metagenomic analysis of microbial community.</title>
        <authorList>
            <person name="Kadnikov V."/>
            <person name="Ivasenko D."/>
            <person name="Beletsky A."/>
            <person name="Mardanov A."/>
            <person name="Danilova E."/>
            <person name="Pimenov N."/>
            <person name="Karnachuk O."/>
            <person name="Ravin N."/>
        </authorList>
    </citation>
    <scope>NUCLEOTIDE SEQUENCE [LARGE SCALE GENOMIC DNA]</scope>
    <source>
        <strain evidence="1">ShG14-8</strain>
    </source>
</reference>
<dbReference type="PATRIC" id="fig|1796491.3.peg.663"/>
<dbReference type="AlphaFoldDB" id="A0A139BWE3"/>
<accession>A0A139BWE3</accession>
<proteinExistence type="predicted"/>
<dbReference type="Pfam" id="PF10052">
    <property type="entry name" value="DUF2288"/>
    <property type="match status" value="1"/>
</dbReference>
<organism evidence="1 2">
    <name type="scientific">Candidatus Gallionella acididurans</name>
    <dbReference type="NCBI Taxonomy" id="1796491"/>
    <lineage>
        <taxon>Bacteria</taxon>
        <taxon>Pseudomonadati</taxon>
        <taxon>Pseudomonadota</taxon>
        <taxon>Betaproteobacteria</taxon>
        <taxon>Nitrosomonadales</taxon>
        <taxon>Gallionellaceae</taxon>
        <taxon>Gallionella</taxon>
    </lineage>
</organism>
<evidence type="ECO:0008006" key="3">
    <source>
        <dbReference type="Google" id="ProtNLM"/>
    </source>
</evidence>
<reference evidence="1 2" key="1">
    <citation type="submission" date="2016-02" db="EMBL/GenBank/DDBJ databases">
        <authorList>
            <person name="Wen L."/>
            <person name="He K."/>
            <person name="Yang H."/>
        </authorList>
    </citation>
    <scope>NUCLEOTIDE SEQUENCE [LARGE SCALE GENOMIC DNA]</scope>
    <source>
        <strain evidence="1">ShG14-8</strain>
    </source>
</reference>
<protein>
    <recommendedName>
        <fullName evidence="3">DUF2288 domain-containing protein</fullName>
    </recommendedName>
</protein>
<gene>
    <name evidence="1" type="ORF">AWT59_0612</name>
</gene>
<evidence type="ECO:0000313" key="1">
    <source>
        <dbReference type="EMBL" id="KXS33309.1"/>
    </source>
</evidence>
<dbReference type="InterPro" id="IPR018741">
    <property type="entry name" value="DUF2288"/>
</dbReference>
<dbReference type="Proteomes" id="UP000070578">
    <property type="component" value="Unassembled WGS sequence"/>
</dbReference>
<dbReference type="EMBL" id="LSLI01000008">
    <property type="protein sequence ID" value="KXS33309.1"/>
    <property type="molecule type" value="Genomic_DNA"/>
</dbReference>